<dbReference type="InterPro" id="IPR000531">
    <property type="entry name" value="Beta-barrel_TonB"/>
</dbReference>
<sequence length="698" mass="78016">MKDRFEVKKVIAIGLAILGSSSVVADELFKYNQLMEMDLSQLLKVKIATGTAKRLSEVPAVVSVITANDIAASGARTLAEAIEKVPGLHVMASEFRLSRLYSFRGIQSSSTPQVLILIDGVEISNLTSSSMPVAFRYPTHFIEKIEIIRGPGSAVYGADAFSGVINIITQEHANLNQVELGANLGSFAYQELWMNGHWAVDDLNVSWSFTREEQGNDSGRVTPYGVMDRGRELDNLHVNLSYGDFVLKNWYWRTGQQMGNGVSVAGNNIDRDQSEAYKSNLQWHHSFSTYSDITIDATYFLNKTNAYFQLFPPGTWPVGTDGNIFQPPFTPVEFPNGVIGAPRGDTQKYKLDGVYLYTGVDNHRLRFAIGLNEQKLINVEEVKNFGPGILDENSIPADGISDQLIDVTGTPYVYTPQYKRDLWYVSIQDEWKLADDWELTAGIRYDHYSDFGSTTNPRMALVWNTSSALTTKLLYGSAFRAPSVAELAYINNPATLGNPNIKPEEIQTLELVVDYKVSETLAGALNVFKYQSSDLIQLDNAAVYQNIGQQDGYGFEFEANWQASNQLEVSGNFSWLRSELPLSNEDKANVPRVMAYLALDYQFDDSLSMLAQSYLIADRKRQTGDTRSKIKDYNKLDITLRWQVSNNWRATLGIKNALDDDIRQPSPNSPLFALDLGYPDDYPMKGRSLFAGIVLSLR</sequence>
<dbReference type="CDD" id="cd01347">
    <property type="entry name" value="ligand_gated_channel"/>
    <property type="match status" value="1"/>
</dbReference>
<keyword evidence="3 11" id="KW-0813">Transport</keyword>
<dbReference type="Gene3D" id="2.40.170.20">
    <property type="entry name" value="TonB-dependent receptor, beta-barrel domain"/>
    <property type="match status" value="1"/>
</dbReference>
<keyword evidence="16" id="KW-1185">Reference proteome</keyword>
<comment type="subcellular location">
    <subcellularLocation>
        <location evidence="1 11">Cell outer membrane</location>
        <topology evidence="1 11">Multi-pass membrane protein</topology>
    </subcellularLocation>
</comment>
<keyword evidence="8 11" id="KW-0472">Membrane</keyword>
<dbReference type="GO" id="GO:0015344">
    <property type="term" value="F:siderophore uptake transmembrane transporter activity"/>
    <property type="evidence" value="ECO:0007669"/>
    <property type="project" value="TreeGrafter"/>
</dbReference>
<dbReference type="GO" id="GO:0044718">
    <property type="term" value="P:siderophore transmembrane transport"/>
    <property type="evidence" value="ECO:0007669"/>
    <property type="project" value="TreeGrafter"/>
</dbReference>
<dbReference type="Pfam" id="PF07715">
    <property type="entry name" value="Plug"/>
    <property type="match status" value="1"/>
</dbReference>
<evidence type="ECO:0000256" key="4">
    <source>
        <dbReference type="ARBA" id="ARBA00022452"/>
    </source>
</evidence>
<keyword evidence="4 11" id="KW-1134">Transmembrane beta strand</keyword>
<proteinExistence type="inferred from homology"/>
<evidence type="ECO:0000256" key="5">
    <source>
        <dbReference type="ARBA" id="ARBA00022692"/>
    </source>
</evidence>
<keyword evidence="5 11" id="KW-0812">Transmembrane</keyword>
<evidence type="ECO:0000256" key="2">
    <source>
        <dbReference type="ARBA" id="ARBA00008143"/>
    </source>
</evidence>
<keyword evidence="7 12" id="KW-0798">TonB box</keyword>
<dbReference type="OrthoDB" id="9764669at2"/>
<keyword evidence="10 11" id="KW-0998">Cell outer membrane</keyword>
<dbReference type="EMBL" id="CP026604">
    <property type="protein sequence ID" value="AWB68750.1"/>
    <property type="molecule type" value="Genomic_DNA"/>
</dbReference>
<evidence type="ECO:0000259" key="14">
    <source>
        <dbReference type="Pfam" id="PF07715"/>
    </source>
</evidence>
<reference evidence="15 16" key="1">
    <citation type="submission" date="2018-01" db="EMBL/GenBank/DDBJ databases">
        <title>Genome sequence of a Cantenovulum-like bacteria.</title>
        <authorList>
            <person name="Tan W.R."/>
            <person name="Lau N.-S."/>
            <person name="Go F."/>
            <person name="Amirul A.-A.A."/>
        </authorList>
    </citation>
    <scope>NUCLEOTIDE SEQUENCE [LARGE SCALE GENOMIC DNA]</scope>
    <source>
        <strain evidence="15 16">CCB-QB4</strain>
    </source>
</reference>
<dbReference type="InterPro" id="IPR039426">
    <property type="entry name" value="TonB-dep_rcpt-like"/>
</dbReference>
<evidence type="ECO:0000256" key="7">
    <source>
        <dbReference type="ARBA" id="ARBA00023077"/>
    </source>
</evidence>
<keyword evidence="6" id="KW-0732">Signal</keyword>
<organism evidence="15 16">
    <name type="scientific">Saccharobesus litoralis</name>
    <dbReference type="NCBI Taxonomy" id="2172099"/>
    <lineage>
        <taxon>Bacteria</taxon>
        <taxon>Pseudomonadati</taxon>
        <taxon>Pseudomonadota</taxon>
        <taxon>Gammaproteobacteria</taxon>
        <taxon>Alteromonadales</taxon>
        <taxon>Alteromonadaceae</taxon>
        <taxon>Saccharobesus</taxon>
    </lineage>
</organism>
<evidence type="ECO:0000256" key="9">
    <source>
        <dbReference type="ARBA" id="ARBA00023170"/>
    </source>
</evidence>
<dbReference type="InterPro" id="IPR036942">
    <property type="entry name" value="Beta-barrel_TonB_sf"/>
</dbReference>
<dbReference type="InterPro" id="IPR012910">
    <property type="entry name" value="Plug_dom"/>
</dbReference>
<accession>A0A2S0VXB1</accession>
<protein>
    <recommendedName>
        <fullName evidence="17">TonB-dependent receptor</fullName>
    </recommendedName>
</protein>
<evidence type="ECO:0000256" key="1">
    <source>
        <dbReference type="ARBA" id="ARBA00004571"/>
    </source>
</evidence>
<dbReference type="PROSITE" id="PS52016">
    <property type="entry name" value="TONB_DEPENDENT_REC_3"/>
    <property type="match status" value="1"/>
</dbReference>
<keyword evidence="9" id="KW-0675">Receptor</keyword>
<dbReference type="InterPro" id="IPR037066">
    <property type="entry name" value="Plug_dom_sf"/>
</dbReference>
<gene>
    <name evidence="15" type="ORF">C2869_21155</name>
</gene>
<dbReference type="Pfam" id="PF00593">
    <property type="entry name" value="TonB_dep_Rec_b-barrel"/>
    <property type="match status" value="1"/>
</dbReference>
<dbReference type="SUPFAM" id="SSF56935">
    <property type="entry name" value="Porins"/>
    <property type="match status" value="1"/>
</dbReference>
<evidence type="ECO:0000313" key="16">
    <source>
        <dbReference type="Proteomes" id="UP000244441"/>
    </source>
</evidence>
<evidence type="ECO:0000256" key="3">
    <source>
        <dbReference type="ARBA" id="ARBA00022448"/>
    </source>
</evidence>
<feature type="domain" description="TonB-dependent receptor plug" evidence="14">
    <location>
        <begin position="55"/>
        <end position="164"/>
    </location>
</feature>
<evidence type="ECO:0000256" key="8">
    <source>
        <dbReference type="ARBA" id="ARBA00023136"/>
    </source>
</evidence>
<evidence type="ECO:0008006" key="17">
    <source>
        <dbReference type="Google" id="ProtNLM"/>
    </source>
</evidence>
<comment type="similarity">
    <text evidence="2">Belongs to the TonB-dependent receptor family. Hemoglobin/haptoglobin binding protein subfamily.</text>
</comment>
<dbReference type="PANTHER" id="PTHR30069:SF29">
    <property type="entry name" value="HEMOGLOBIN AND HEMOGLOBIN-HAPTOGLOBIN-BINDING PROTEIN 1-RELATED"/>
    <property type="match status" value="1"/>
</dbReference>
<name>A0A2S0VXB1_9ALTE</name>
<evidence type="ECO:0000259" key="13">
    <source>
        <dbReference type="Pfam" id="PF00593"/>
    </source>
</evidence>
<dbReference type="Proteomes" id="UP000244441">
    <property type="component" value="Chromosome"/>
</dbReference>
<dbReference type="RefSeq" id="WP_108604802.1">
    <property type="nucleotide sequence ID" value="NZ_CP026604.1"/>
</dbReference>
<dbReference type="KEGG" id="cate:C2869_21155"/>
<evidence type="ECO:0000256" key="11">
    <source>
        <dbReference type="PROSITE-ProRule" id="PRU01360"/>
    </source>
</evidence>
<dbReference type="Gene3D" id="2.170.130.10">
    <property type="entry name" value="TonB-dependent receptor, plug domain"/>
    <property type="match status" value="1"/>
</dbReference>
<dbReference type="AlphaFoldDB" id="A0A2S0VXB1"/>
<evidence type="ECO:0000256" key="6">
    <source>
        <dbReference type="ARBA" id="ARBA00022729"/>
    </source>
</evidence>
<evidence type="ECO:0000256" key="10">
    <source>
        <dbReference type="ARBA" id="ARBA00023237"/>
    </source>
</evidence>
<dbReference type="PANTHER" id="PTHR30069">
    <property type="entry name" value="TONB-DEPENDENT OUTER MEMBRANE RECEPTOR"/>
    <property type="match status" value="1"/>
</dbReference>
<evidence type="ECO:0000313" key="15">
    <source>
        <dbReference type="EMBL" id="AWB68750.1"/>
    </source>
</evidence>
<dbReference type="GO" id="GO:0009279">
    <property type="term" value="C:cell outer membrane"/>
    <property type="evidence" value="ECO:0007669"/>
    <property type="project" value="UniProtKB-SubCell"/>
</dbReference>
<feature type="domain" description="TonB-dependent receptor-like beta-barrel" evidence="13">
    <location>
        <begin position="244"/>
        <end position="656"/>
    </location>
</feature>
<evidence type="ECO:0000256" key="12">
    <source>
        <dbReference type="RuleBase" id="RU003357"/>
    </source>
</evidence>